<dbReference type="PANTHER" id="PTHR10434">
    <property type="entry name" value="1-ACYL-SN-GLYCEROL-3-PHOSPHATE ACYLTRANSFERASE"/>
    <property type="match status" value="1"/>
</dbReference>
<evidence type="ECO:0000313" key="10">
    <source>
        <dbReference type="EMBL" id="SHJ78935.1"/>
    </source>
</evidence>
<evidence type="ECO:0000256" key="8">
    <source>
        <dbReference type="SAM" id="Phobius"/>
    </source>
</evidence>
<dbReference type="SUPFAM" id="SSF69593">
    <property type="entry name" value="Glycerol-3-phosphate (1)-acyltransferase"/>
    <property type="match status" value="1"/>
</dbReference>
<dbReference type="AlphaFoldDB" id="A0A1M6M636"/>
<keyword evidence="4 7" id="KW-0808">Transferase</keyword>
<dbReference type="PANTHER" id="PTHR10434:SF64">
    <property type="entry name" value="1-ACYL-SN-GLYCEROL-3-PHOSPHATE ACYLTRANSFERASE-RELATED"/>
    <property type="match status" value="1"/>
</dbReference>
<dbReference type="GO" id="GO:0003841">
    <property type="term" value="F:1-acylglycerol-3-phosphate O-acyltransferase activity"/>
    <property type="evidence" value="ECO:0007669"/>
    <property type="project" value="UniProtKB-UniRule"/>
</dbReference>
<evidence type="ECO:0000256" key="1">
    <source>
        <dbReference type="ARBA" id="ARBA00005189"/>
    </source>
</evidence>
<dbReference type="SMART" id="SM00563">
    <property type="entry name" value="PlsC"/>
    <property type="match status" value="1"/>
</dbReference>
<comment type="domain">
    <text evidence="7">The HXXXXD motif is essential for acyltransferase activity and may constitute the binding site for the phosphate moiety of the glycerol-3-phosphate.</text>
</comment>
<dbReference type="CDD" id="cd07989">
    <property type="entry name" value="LPLAT_AGPAT-like"/>
    <property type="match status" value="1"/>
</dbReference>
<keyword evidence="8" id="KW-0812">Transmembrane</keyword>
<sequence length="237" mass="26857">MLKSIIIALYVVILLILSLPYLLAVKLCKFLGFKNIHYRLINLFITFFCRSAFCLAGVKVEVEGLENLPEGNMLYVGNHQSIVDIPVMLGYVPGIKGFIAKKETKKLPIINWWMEEINCVFLDRHNIRQGIKDMAKAKELLEEGKTLVIYPEGTRSKGDQMGEFKKGSLKIGVQGGVPIVPVAISGSYKIFEENRKIKKGQVKLKIGQPIFIEDLSEEEKKDISQIAYQRVKELLEN</sequence>
<reference evidence="11" key="1">
    <citation type="submission" date="2016-11" db="EMBL/GenBank/DDBJ databases">
        <authorList>
            <person name="Varghese N."/>
            <person name="Submissions S."/>
        </authorList>
    </citation>
    <scope>NUCLEOTIDE SEQUENCE [LARGE SCALE GENOMIC DNA]</scope>
    <source>
        <strain evidence="11">DSM 14826</strain>
    </source>
</reference>
<organism evidence="10 11">
    <name type="scientific">Anaerobranca californiensis DSM 14826</name>
    <dbReference type="NCBI Taxonomy" id="1120989"/>
    <lineage>
        <taxon>Bacteria</taxon>
        <taxon>Bacillati</taxon>
        <taxon>Bacillota</taxon>
        <taxon>Clostridia</taxon>
        <taxon>Eubacteriales</taxon>
        <taxon>Proteinivoracaceae</taxon>
        <taxon>Anaerobranca</taxon>
    </lineage>
</organism>
<evidence type="ECO:0000256" key="7">
    <source>
        <dbReference type="RuleBase" id="RU361267"/>
    </source>
</evidence>
<proteinExistence type="inferred from homology"/>
<dbReference type="NCBIfam" id="TIGR00530">
    <property type="entry name" value="AGP_acyltrn"/>
    <property type="match status" value="1"/>
</dbReference>
<evidence type="ECO:0000259" key="9">
    <source>
        <dbReference type="SMART" id="SM00563"/>
    </source>
</evidence>
<dbReference type="GO" id="GO:0006654">
    <property type="term" value="P:phosphatidic acid biosynthetic process"/>
    <property type="evidence" value="ECO:0007669"/>
    <property type="project" value="TreeGrafter"/>
</dbReference>
<evidence type="ECO:0000313" key="11">
    <source>
        <dbReference type="Proteomes" id="UP000243547"/>
    </source>
</evidence>
<dbReference type="InterPro" id="IPR004552">
    <property type="entry name" value="AGP_acyltrans"/>
</dbReference>
<evidence type="ECO:0000256" key="3">
    <source>
        <dbReference type="ARBA" id="ARBA00022516"/>
    </source>
</evidence>
<keyword evidence="11" id="KW-1185">Reference proteome</keyword>
<keyword evidence="8" id="KW-0472">Membrane</keyword>
<evidence type="ECO:0000256" key="2">
    <source>
        <dbReference type="ARBA" id="ARBA00008655"/>
    </source>
</evidence>
<comment type="pathway">
    <text evidence="1">Lipid metabolism.</text>
</comment>
<evidence type="ECO:0000256" key="5">
    <source>
        <dbReference type="ARBA" id="ARBA00023098"/>
    </source>
</evidence>
<dbReference type="GO" id="GO:0016020">
    <property type="term" value="C:membrane"/>
    <property type="evidence" value="ECO:0007669"/>
    <property type="project" value="InterPro"/>
</dbReference>
<dbReference type="OrthoDB" id="9803035at2"/>
<keyword evidence="5 7" id="KW-0443">Lipid metabolism</keyword>
<dbReference type="RefSeq" id="WP_072906311.1">
    <property type="nucleotide sequence ID" value="NZ_FRAI01000006.1"/>
</dbReference>
<keyword evidence="8" id="KW-1133">Transmembrane helix</keyword>
<evidence type="ECO:0000256" key="4">
    <source>
        <dbReference type="ARBA" id="ARBA00022679"/>
    </source>
</evidence>
<keyword evidence="6 7" id="KW-0012">Acyltransferase</keyword>
<comment type="catalytic activity">
    <reaction evidence="7">
        <text>a 1-acyl-sn-glycero-3-phosphate + an acyl-CoA = a 1,2-diacyl-sn-glycero-3-phosphate + CoA</text>
        <dbReference type="Rhea" id="RHEA:19709"/>
        <dbReference type="ChEBI" id="CHEBI:57287"/>
        <dbReference type="ChEBI" id="CHEBI:57970"/>
        <dbReference type="ChEBI" id="CHEBI:58342"/>
        <dbReference type="ChEBI" id="CHEBI:58608"/>
        <dbReference type="EC" id="2.3.1.51"/>
    </reaction>
</comment>
<dbReference type="Proteomes" id="UP000243547">
    <property type="component" value="Unassembled WGS sequence"/>
</dbReference>
<dbReference type="InterPro" id="IPR002123">
    <property type="entry name" value="Plipid/glycerol_acylTrfase"/>
</dbReference>
<keyword evidence="3 7" id="KW-0444">Lipid biosynthesis</keyword>
<name>A0A1M6M636_9FIRM</name>
<feature type="domain" description="Phospholipid/glycerol acyltransferase" evidence="9">
    <location>
        <begin position="73"/>
        <end position="187"/>
    </location>
</feature>
<accession>A0A1M6M636</accession>
<gene>
    <name evidence="10" type="ORF">SAMN02745227_00678</name>
</gene>
<keyword evidence="7" id="KW-0594">Phospholipid biosynthesis</keyword>
<evidence type="ECO:0000256" key="6">
    <source>
        <dbReference type="ARBA" id="ARBA00023315"/>
    </source>
</evidence>
<dbReference type="Pfam" id="PF01553">
    <property type="entry name" value="Acyltransferase"/>
    <property type="match status" value="1"/>
</dbReference>
<feature type="transmembrane region" description="Helical" evidence="8">
    <location>
        <begin position="6"/>
        <end position="28"/>
    </location>
</feature>
<comment type="similarity">
    <text evidence="2 7">Belongs to the 1-acyl-sn-glycerol-3-phosphate acyltransferase family.</text>
</comment>
<dbReference type="EMBL" id="FRAI01000006">
    <property type="protein sequence ID" value="SHJ78935.1"/>
    <property type="molecule type" value="Genomic_DNA"/>
</dbReference>
<keyword evidence="7" id="KW-1208">Phospholipid metabolism</keyword>
<dbReference type="STRING" id="1120989.SAMN02745227_00678"/>
<dbReference type="EC" id="2.3.1.51" evidence="7"/>
<protein>
    <recommendedName>
        <fullName evidence="7">1-acyl-sn-glycerol-3-phosphate acyltransferase</fullName>
        <ecNumber evidence="7">2.3.1.51</ecNumber>
    </recommendedName>
</protein>